<feature type="signal peptide" evidence="1">
    <location>
        <begin position="1"/>
        <end position="22"/>
    </location>
</feature>
<reference evidence="2" key="1">
    <citation type="submission" date="2024-03" db="EMBL/GenBank/DDBJ databases">
        <title>WGS assembly of Saponaria officinalis var. Norfolk2.</title>
        <authorList>
            <person name="Jenkins J."/>
            <person name="Shu S."/>
            <person name="Grimwood J."/>
            <person name="Barry K."/>
            <person name="Goodstein D."/>
            <person name="Schmutz J."/>
            <person name="Leebens-Mack J."/>
            <person name="Osbourn A."/>
        </authorList>
    </citation>
    <scope>NUCLEOTIDE SEQUENCE [LARGE SCALE GENOMIC DNA]</scope>
    <source>
        <strain evidence="2">JIC</strain>
    </source>
</reference>
<sequence length="61" mass="7068">MIRTRCIILLWIVPSFPFLSSSFSIRHENVLPLCQERITGRPTAITKLHTQSRNSMIKNQS</sequence>
<feature type="chain" id="PRO_5043463700" evidence="1">
    <location>
        <begin position="23"/>
        <end position="61"/>
    </location>
</feature>
<accession>A0AAW1JNS2</accession>
<dbReference type="AlphaFoldDB" id="A0AAW1JNS2"/>
<evidence type="ECO:0000313" key="3">
    <source>
        <dbReference type="Proteomes" id="UP001443914"/>
    </source>
</evidence>
<evidence type="ECO:0000313" key="2">
    <source>
        <dbReference type="EMBL" id="KAK9706062.1"/>
    </source>
</evidence>
<gene>
    <name evidence="2" type="ORF">RND81_07G101900</name>
</gene>
<comment type="caution">
    <text evidence="2">The sequence shown here is derived from an EMBL/GenBank/DDBJ whole genome shotgun (WGS) entry which is preliminary data.</text>
</comment>
<keyword evidence="3" id="KW-1185">Reference proteome</keyword>
<organism evidence="2 3">
    <name type="scientific">Saponaria officinalis</name>
    <name type="common">Common soapwort</name>
    <name type="synonym">Lychnis saponaria</name>
    <dbReference type="NCBI Taxonomy" id="3572"/>
    <lineage>
        <taxon>Eukaryota</taxon>
        <taxon>Viridiplantae</taxon>
        <taxon>Streptophyta</taxon>
        <taxon>Embryophyta</taxon>
        <taxon>Tracheophyta</taxon>
        <taxon>Spermatophyta</taxon>
        <taxon>Magnoliopsida</taxon>
        <taxon>eudicotyledons</taxon>
        <taxon>Gunneridae</taxon>
        <taxon>Pentapetalae</taxon>
        <taxon>Caryophyllales</taxon>
        <taxon>Caryophyllaceae</taxon>
        <taxon>Caryophylleae</taxon>
        <taxon>Saponaria</taxon>
    </lineage>
</organism>
<dbReference type="EMBL" id="JBDFQZ010000007">
    <property type="protein sequence ID" value="KAK9706062.1"/>
    <property type="molecule type" value="Genomic_DNA"/>
</dbReference>
<evidence type="ECO:0000256" key="1">
    <source>
        <dbReference type="SAM" id="SignalP"/>
    </source>
</evidence>
<dbReference type="Proteomes" id="UP001443914">
    <property type="component" value="Unassembled WGS sequence"/>
</dbReference>
<name>A0AAW1JNS2_SAPOF</name>
<protein>
    <submittedName>
        <fullName evidence="2">Uncharacterized protein</fullName>
    </submittedName>
</protein>
<proteinExistence type="predicted"/>
<keyword evidence="1" id="KW-0732">Signal</keyword>